<comment type="caution">
    <text evidence="8">The sequence shown here is derived from an EMBL/GenBank/DDBJ whole genome shotgun (WGS) entry which is preliminary data.</text>
</comment>
<evidence type="ECO:0000256" key="4">
    <source>
        <dbReference type="ARBA" id="ARBA00023163"/>
    </source>
</evidence>
<sequence>MSSRTRGPAATGADVGGATGAGRRRGPYAKSAGRRRQILDVALARFASRGYRAASLREIAADAGISLSTLMHHFPTKEDLLLATLGHRDEAGAVETPTSAANFPTAVLARARRNEDLRGLIEVYTVLCAEATTAGHPGSDYFVRRFTHLRQEYAGYFAELARQGRLRPGVDPERAATSLVALWDGLQLQWLHAPAQVDVARHLEDFLALVLRPAASPPDAPA</sequence>
<evidence type="ECO:0000256" key="3">
    <source>
        <dbReference type="ARBA" id="ARBA00023125"/>
    </source>
</evidence>
<protein>
    <submittedName>
        <fullName evidence="8">TetR/AcrR family transcriptional regulator</fullName>
    </submittedName>
</protein>
<dbReference type="Pfam" id="PF13977">
    <property type="entry name" value="TetR_C_6"/>
    <property type="match status" value="1"/>
</dbReference>
<dbReference type="PANTHER" id="PTHR30055">
    <property type="entry name" value="HTH-TYPE TRANSCRIPTIONAL REGULATOR RUTR"/>
    <property type="match status" value="1"/>
</dbReference>
<feature type="compositionally biased region" description="Basic residues" evidence="6">
    <location>
        <begin position="22"/>
        <end position="31"/>
    </location>
</feature>
<feature type="DNA-binding region" description="H-T-H motif" evidence="5">
    <location>
        <begin position="55"/>
        <end position="74"/>
    </location>
</feature>
<dbReference type="PROSITE" id="PS50977">
    <property type="entry name" value="HTH_TETR_2"/>
    <property type="match status" value="1"/>
</dbReference>
<dbReference type="PRINTS" id="PR00455">
    <property type="entry name" value="HTHTETR"/>
</dbReference>
<name>A0A367YV22_9ACTN</name>
<keyword evidence="2" id="KW-0805">Transcription regulation</keyword>
<dbReference type="GO" id="GO:0000976">
    <property type="term" value="F:transcription cis-regulatory region binding"/>
    <property type="evidence" value="ECO:0007669"/>
    <property type="project" value="TreeGrafter"/>
</dbReference>
<evidence type="ECO:0000256" key="6">
    <source>
        <dbReference type="SAM" id="MobiDB-lite"/>
    </source>
</evidence>
<dbReference type="InterPro" id="IPR036271">
    <property type="entry name" value="Tet_transcr_reg_TetR-rel_C_sf"/>
</dbReference>
<dbReference type="PANTHER" id="PTHR30055:SF226">
    <property type="entry name" value="HTH-TYPE TRANSCRIPTIONAL REGULATOR PKSA"/>
    <property type="match status" value="1"/>
</dbReference>
<evidence type="ECO:0000256" key="2">
    <source>
        <dbReference type="ARBA" id="ARBA00023015"/>
    </source>
</evidence>
<keyword evidence="3 5" id="KW-0238">DNA-binding</keyword>
<dbReference type="RefSeq" id="WP_114126496.1">
    <property type="nucleotide sequence ID" value="NZ_QOUI01000005.1"/>
</dbReference>
<dbReference type="Pfam" id="PF00440">
    <property type="entry name" value="TetR_N"/>
    <property type="match status" value="1"/>
</dbReference>
<dbReference type="InterPro" id="IPR001647">
    <property type="entry name" value="HTH_TetR"/>
</dbReference>
<dbReference type="Proteomes" id="UP000252770">
    <property type="component" value="Unassembled WGS sequence"/>
</dbReference>
<keyword evidence="1" id="KW-0678">Repressor</keyword>
<keyword evidence="4" id="KW-0804">Transcription</keyword>
<dbReference type="Gene3D" id="1.10.357.10">
    <property type="entry name" value="Tetracycline Repressor, domain 2"/>
    <property type="match status" value="1"/>
</dbReference>
<reference evidence="8 9" key="1">
    <citation type="submission" date="2018-07" db="EMBL/GenBank/DDBJ databases">
        <title>Desertimonas flava gen. nov. sp. nov.</title>
        <authorList>
            <person name="Liu S."/>
        </authorList>
    </citation>
    <scope>NUCLEOTIDE SEQUENCE [LARGE SCALE GENOMIC DNA]</scope>
    <source>
        <strain evidence="8 9">16Sb5-5</strain>
    </source>
</reference>
<evidence type="ECO:0000256" key="1">
    <source>
        <dbReference type="ARBA" id="ARBA00022491"/>
    </source>
</evidence>
<evidence type="ECO:0000313" key="8">
    <source>
        <dbReference type="EMBL" id="RCK69736.1"/>
    </source>
</evidence>
<dbReference type="InterPro" id="IPR009057">
    <property type="entry name" value="Homeodomain-like_sf"/>
</dbReference>
<accession>A0A367YV22</accession>
<evidence type="ECO:0000256" key="5">
    <source>
        <dbReference type="PROSITE-ProRule" id="PRU00335"/>
    </source>
</evidence>
<dbReference type="InterPro" id="IPR039538">
    <property type="entry name" value="BetI_C"/>
</dbReference>
<dbReference type="InterPro" id="IPR050109">
    <property type="entry name" value="HTH-type_TetR-like_transc_reg"/>
</dbReference>
<evidence type="ECO:0000259" key="7">
    <source>
        <dbReference type="PROSITE" id="PS50977"/>
    </source>
</evidence>
<keyword evidence="9" id="KW-1185">Reference proteome</keyword>
<dbReference type="SUPFAM" id="SSF48498">
    <property type="entry name" value="Tetracyclin repressor-like, C-terminal domain"/>
    <property type="match status" value="1"/>
</dbReference>
<dbReference type="AlphaFoldDB" id="A0A367YV22"/>
<feature type="domain" description="HTH tetR-type" evidence="7">
    <location>
        <begin position="32"/>
        <end position="92"/>
    </location>
</feature>
<dbReference type="SUPFAM" id="SSF46689">
    <property type="entry name" value="Homeodomain-like"/>
    <property type="match status" value="1"/>
</dbReference>
<evidence type="ECO:0000313" key="9">
    <source>
        <dbReference type="Proteomes" id="UP000252770"/>
    </source>
</evidence>
<gene>
    <name evidence="8" type="ORF">DT076_09885</name>
</gene>
<proteinExistence type="predicted"/>
<feature type="region of interest" description="Disordered" evidence="6">
    <location>
        <begin position="1"/>
        <end position="31"/>
    </location>
</feature>
<dbReference type="GO" id="GO:0003700">
    <property type="term" value="F:DNA-binding transcription factor activity"/>
    <property type="evidence" value="ECO:0007669"/>
    <property type="project" value="TreeGrafter"/>
</dbReference>
<organism evidence="8 9">
    <name type="scientific">Desertihabitans brevis</name>
    <dbReference type="NCBI Taxonomy" id="2268447"/>
    <lineage>
        <taxon>Bacteria</taxon>
        <taxon>Bacillati</taxon>
        <taxon>Actinomycetota</taxon>
        <taxon>Actinomycetes</taxon>
        <taxon>Propionibacteriales</taxon>
        <taxon>Propionibacteriaceae</taxon>
        <taxon>Desertihabitans</taxon>
    </lineage>
</organism>
<dbReference type="EMBL" id="QOUI01000005">
    <property type="protein sequence ID" value="RCK69736.1"/>
    <property type="molecule type" value="Genomic_DNA"/>
</dbReference>